<feature type="compositionally biased region" description="Polar residues" evidence="13">
    <location>
        <begin position="181"/>
        <end position="194"/>
    </location>
</feature>
<dbReference type="InterPro" id="IPR011011">
    <property type="entry name" value="Znf_FYVE_PHD"/>
</dbReference>
<dbReference type="Proteomes" id="UP000828390">
    <property type="component" value="Unassembled WGS sequence"/>
</dbReference>
<feature type="compositionally biased region" description="Basic and acidic residues" evidence="13">
    <location>
        <begin position="114"/>
        <end position="138"/>
    </location>
</feature>
<feature type="compositionally biased region" description="Basic and acidic residues" evidence="13">
    <location>
        <begin position="529"/>
        <end position="552"/>
    </location>
</feature>
<evidence type="ECO:0000256" key="12">
    <source>
        <dbReference type="PROSITE-ProRule" id="PRU00146"/>
    </source>
</evidence>
<keyword evidence="9" id="KW-0805">Transcription regulation</keyword>
<dbReference type="Gene3D" id="3.30.40.10">
    <property type="entry name" value="Zinc/RING finger domain, C3HC4 (zinc finger)"/>
    <property type="match status" value="1"/>
</dbReference>
<evidence type="ECO:0000256" key="2">
    <source>
        <dbReference type="ARBA" id="ARBA00006097"/>
    </source>
</evidence>
<evidence type="ECO:0000256" key="8">
    <source>
        <dbReference type="ARBA" id="ARBA00022902"/>
    </source>
</evidence>
<protein>
    <recommendedName>
        <fullName evidence="3">PHD finger protein 10</fullName>
    </recommendedName>
</protein>
<dbReference type="PROSITE" id="PS50016">
    <property type="entry name" value="ZF_PHD_2"/>
    <property type="match status" value="1"/>
</dbReference>
<feature type="region of interest" description="Disordered" evidence="13">
    <location>
        <begin position="114"/>
        <end position="157"/>
    </location>
</feature>
<dbReference type="PANTHER" id="PTHR45888:SF4">
    <property type="entry name" value="PHD FINGER PROTEIN 10"/>
    <property type="match status" value="1"/>
</dbReference>
<dbReference type="InterPro" id="IPR001965">
    <property type="entry name" value="Znf_PHD"/>
</dbReference>
<dbReference type="GO" id="GO:0007399">
    <property type="term" value="P:nervous system development"/>
    <property type="evidence" value="ECO:0007669"/>
    <property type="project" value="UniProtKB-KW"/>
</dbReference>
<comment type="subcellular location">
    <subcellularLocation>
        <location evidence="1">Nucleus</location>
    </subcellularLocation>
</comment>
<feature type="region of interest" description="Disordered" evidence="13">
    <location>
        <begin position="484"/>
        <end position="552"/>
    </location>
</feature>
<dbReference type="InterPro" id="IPR013083">
    <property type="entry name" value="Znf_RING/FYVE/PHD"/>
</dbReference>
<evidence type="ECO:0000256" key="5">
    <source>
        <dbReference type="ARBA" id="ARBA00022737"/>
    </source>
</evidence>
<dbReference type="GO" id="GO:0008270">
    <property type="term" value="F:zinc ion binding"/>
    <property type="evidence" value="ECO:0007669"/>
    <property type="project" value="UniProtKB-KW"/>
</dbReference>
<feature type="compositionally biased region" description="Acidic residues" evidence="13">
    <location>
        <begin position="491"/>
        <end position="500"/>
    </location>
</feature>
<feature type="compositionally biased region" description="Basic and acidic residues" evidence="13">
    <location>
        <begin position="731"/>
        <end position="743"/>
    </location>
</feature>
<dbReference type="InterPro" id="IPR019787">
    <property type="entry name" value="Znf_PHD-finger"/>
</dbReference>
<dbReference type="PANTHER" id="PTHR45888">
    <property type="entry name" value="HL01030P-RELATED"/>
    <property type="match status" value="1"/>
</dbReference>
<feature type="compositionally biased region" description="Polar residues" evidence="13">
    <location>
        <begin position="1"/>
        <end position="17"/>
    </location>
</feature>
<evidence type="ECO:0000256" key="4">
    <source>
        <dbReference type="ARBA" id="ARBA00022723"/>
    </source>
</evidence>
<reference evidence="15" key="2">
    <citation type="submission" date="2020-11" db="EMBL/GenBank/DDBJ databases">
        <authorList>
            <person name="McCartney M.A."/>
            <person name="Auch B."/>
            <person name="Kono T."/>
            <person name="Mallez S."/>
            <person name="Becker A."/>
            <person name="Gohl D.M."/>
            <person name="Silverstein K.A.T."/>
            <person name="Koren S."/>
            <person name="Bechman K.B."/>
            <person name="Herman A."/>
            <person name="Abrahante J.E."/>
            <person name="Garbe J."/>
        </authorList>
    </citation>
    <scope>NUCLEOTIDE SEQUENCE</scope>
    <source>
        <strain evidence="15">Duluth1</strain>
        <tissue evidence="15">Whole animal</tissue>
    </source>
</reference>
<keyword evidence="7" id="KW-0862">Zinc</keyword>
<organism evidence="15 16">
    <name type="scientific">Dreissena polymorpha</name>
    <name type="common">Zebra mussel</name>
    <name type="synonym">Mytilus polymorpha</name>
    <dbReference type="NCBI Taxonomy" id="45954"/>
    <lineage>
        <taxon>Eukaryota</taxon>
        <taxon>Metazoa</taxon>
        <taxon>Spiralia</taxon>
        <taxon>Lophotrochozoa</taxon>
        <taxon>Mollusca</taxon>
        <taxon>Bivalvia</taxon>
        <taxon>Autobranchia</taxon>
        <taxon>Heteroconchia</taxon>
        <taxon>Euheterodonta</taxon>
        <taxon>Imparidentia</taxon>
        <taxon>Neoheterodontei</taxon>
        <taxon>Myida</taxon>
        <taxon>Dreissenoidea</taxon>
        <taxon>Dreissenidae</taxon>
        <taxon>Dreissena</taxon>
    </lineage>
</organism>
<dbReference type="SMART" id="SM00249">
    <property type="entry name" value="PHD"/>
    <property type="match status" value="2"/>
</dbReference>
<keyword evidence="5" id="KW-0677">Repeat</keyword>
<evidence type="ECO:0000259" key="14">
    <source>
        <dbReference type="PROSITE" id="PS50016"/>
    </source>
</evidence>
<dbReference type="OrthoDB" id="1903104at2759"/>
<keyword evidence="4" id="KW-0479">Metal-binding</keyword>
<sequence length="743" mass="84269">MDTSQKDFTSVVETTTNQDDKHDAEPMLTDNDDVVKDVDSQQQDSVNTSSFEAHNDTDVENKAAVNTISALIENDDSTKNLFGNNFQSKKGADVVKEPVKDNYESEFHKFLKEENRACNNEHDTDSVKDIDESSRPDSTENEPASAFVGEDTSNSDWYKPNIDEGCKTSEANNLLGVDEASNVSVPGSAASSNVEDMDECSNMSLPESSAFSDRQMVFDESANMNPPSNCPFVTPGTPNSERDKNGDNTPAKKRRGTLQIAADDASEHGHGLTASDIFEYAWPQEPDADFYMLQEQISIFLDIKSFKRKYPDLFRRVCDKHEKDFLRESGVVSETQSDLGLTALKADEVHDLMSKDYPAKYKEFVKTLQEKEKQKMADKIKEFNALKLEKDKMAEYTKKAMKSVSDWNRNLLKERKESRRAYFDVQTFTFQYPRNKFRKLDTTHTEVGAYPLSVIPGQFQDYYKTYLMEELKYFPLNTAVRNPPKHSDLLQNEDEADSGDESSSSRDSEDESSSGSSSSDSDEDSVEEEPVKVLTEKSSASHETSKEKSLEPRVRVKQETECRICKDEPEDKWKIDEEIIECSECKSKGHPSCLDLTDEMVKVVRTYPWQCMECKTCVQCMDPYDEDKMLFCDKCDRGYHTFCVGLTSLPRGEWDCPSCRGDTTPLKPLPRPTPRARRGRKQKDPNTPRRPPGRPPKDKSKLQERSQEVAEGNDNPEVAMDTTEVNQSEQCTEKQGEESKEEA</sequence>
<evidence type="ECO:0000256" key="3">
    <source>
        <dbReference type="ARBA" id="ARBA00016995"/>
    </source>
</evidence>
<evidence type="ECO:0000256" key="13">
    <source>
        <dbReference type="SAM" id="MobiDB-lite"/>
    </source>
</evidence>
<feature type="region of interest" description="Disordered" evidence="13">
    <location>
        <begin position="220"/>
        <end position="254"/>
    </location>
</feature>
<keyword evidence="6 12" id="KW-0863">Zinc-finger</keyword>
<dbReference type="CDD" id="cd21085">
    <property type="entry name" value="WH_NTD_PHF10"/>
    <property type="match status" value="1"/>
</dbReference>
<feature type="compositionally biased region" description="Low complexity" evidence="13">
    <location>
        <begin position="40"/>
        <end position="50"/>
    </location>
</feature>
<evidence type="ECO:0000256" key="9">
    <source>
        <dbReference type="ARBA" id="ARBA00023015"/>
    </source>
</evidence>
<name>A0A9D4R2G5_DREPO</name>
<keyword evidence="10" id="KW-0804">Transcription</keyword>
<evidence type="ECO:0000313" key="15">
    <source>
        <dbReference type="EMBL" id="KAH3852509.1"/>
    </source>
</evidence>
<feature type="region of interest" description="Disordered" evidence="13">
    <location>
        <begin position="177"/>
        <end position="202"/>
    </location>
</feature>
<reference evidence="15" key="1">
    <citation type="journal article" date="2019" name="bioRxiv">
        <title>The Genome of the Zebra Mussel, Dreissena polymorpha: A Resource for Invasive Species Research.</title>
        <authorList>
            <person name="McCartney M.A."/>
            <person name="Auch B."/>
            <person name="Kono T."/>
            <person name="Mallez S."/>
            <person name="Zhang Y."/>
            <person name="Obille A."/>
            <person name="Becker A."/>
            <person name="Abrahante J.E."/>
            <person name="Garbe J."/>
            <person name="Badalamenti J.P."/>
            <person name="Herman A."/>
            <person name="Mangelson H."/>
            <person name="Liachko I."/>
            <person name="Sullivan S."/>
            <person name="Sone E.D."/>
            <person name="Koren S."/>
            <person name="Silverstein K.A.T."/>
            <person name="Beckman K.B."/>
            <person name="Gohl D.M."/>
        </authorList>
    </citation>
    <scope>NUCLEOTIDE SEQUENCE</scope>
    <source>
        <strain evidence="15">Duluth1</strain>
        <tissue evidence="15">Whole animal</tissue>
    </source>
</reference>
<comment type="similarity">
    <text evidence="2">Belongs to the SAYP family.</text>
</comment>
<proteinExistence type="inferred from homology"/>
<evidence type="ECO:0000256" key="10">
    <source>
        <dbReference type="ARBA" id="ARBA00023163"/>
    </source>
</evidence>
<feature type="domain" description="PHD-type" evidence="14">
    <location>
        <begin position="611"/>
        <end position="662"/>
    </location>
</feature>
<keyword evidence="16" id="KW-1185">Reference proteome</keyword>
<feature type="region of interest" description="Disordered" evidence="13">
    <location>
        <begin position="665"/>
        <end position="743"/>
    </location>
</feature>
<evidence type="ECO:0000256" key="7">
    <source>
        <dbReference type="ARBA" id="ARBA00022833"/>
    </source>
</evidence>
<dbReference type="Pfam" id="PF00628">
    <property type="entry name" value="PHD"/>
    <property type="match status" value="2"/>
</dbReference>
<feature type="compositionally biased region" description="Basic and acidic residues" evidence="13">
    <location>
        <begin position="695"/>
        <end position="708"/>
    </location>
</feature>
<gene>
    <name evidence="15" type="ORF">DPMN_095019</name>
</gene>
<dbReference type="CDD" id="cd15529">
    <property type="entry name" value="PHD2_PHF10"/>
    <property type="match status" value="1"/>
</dbReference>
<dbReference type="GO" id="GO:0071564">
    <property type="term" value="C:npBAF complex"/>
    <property type="evidence" value="ECO:0007669"/>
    <property type="project" value="InterPro"/>
</dbReference>
<evidence type="ECO:0000256" key="1">
    <source>
        <dbReference type="ARBA" id="ARBA00004123"/>
    </source>
</evidence>
<feature type="region of interest" description="Disordered" evidence="13">
    <location>
        <begin position="1"/>
        <end position="58"/>
    </location>
</feature>
<dbReference type="SMART" id="SM00184">
    <property type="entry name" value="RING"/>
    <property type="match status" value="2"/>
</dbReference>
<dbReference type="CDD" id="cd15528">
    <property type="entry name" value="PHD1_PHF10"/>
    <property type="match status" value="1"/>
</dbReference>
<evidence type="ECO:0000313" key="16">
    <source>
        <dbReference type="Proteomes" id="UP000828390"/>
    </source>
</evidence>
<dbReference type="InterPro" id="IPR038045">
    <property type="entry name" value="PHF10_PHD_finger_1"/>
</dbReference>
<dbReference type="EMBL" id="JAIWYP010000003">
    <property type="protein sequence ID" value="KAH3852509.1"/>
    <property type="molecule type" value="Genomic_DNA"/>
</dbReference>
<comment type="caution">
    <text evidence="15">The sequence shown here is derived from an EMBL/GenBank/DDBJ whole genome shotgun (WGS) entry which is preliminary data.</text>
</comment>
<dbReference type="AlphaFoldDB" id="A0A9D4R2G5"/>
<keyword evidence="8" id="KW-0524">Neurogenesis</keyword>
<accession>A0A9D4R2G5</accession>
<keyword evidence="11" id="KW-0539">Nucleus</keyword>
<evidence type="ECO:0000256" key="11">
    <source>
        <dbReference type="ARBA" id="ARBA00023242"/>
    </source>
</evidence>
<dbReference type="InterPro" id="IPR001841">
    <property type="entry name" value="Znf_RING"/>
</dbReference>
<evidence type="ECO:0000256" key="6">
    <source>
        <dbReference type="ARBA" id="ARBA00022771"/>
    </source>
</evidence>
<dbReference type="SUPFAM" id="SSF57903">
    <property type="entry name" value="FYVE/PHD zinc finger"/>
    <property type="match status" value="2"/>
</dbReference>